<gene>
    <name evidence="2" type="ORF">CEXT_359531</name>
</gene>
<evidence type="ECO:0000256" key="1">
    <source>
        <dbReference type="SAM" id="MobiDB-lite"/>
    </source>
</evidence>
<accession>A0AAV4XET7</accession>
<evidence type="ECO:0000313" key="3">
    <source>
        <dbReference type="Proteomes" id="UP001054945"/>
    </source>
</evidence>
<proteinExistence type="predicted"/>
<keyword evidence="3" id="KW-1185">Reference proteome</keyword>
<evidence type="ECO:0000313" key="2">
    <source>
        <dbReference type="EMBL" id="GIY93099.1"/>
    </source>
</evidence>
<dbReference type="EMBL" id="BPLR01000232">
    <property type="protein sequence ID" value="GIY93099.1"/>
    <property type="molecule type" value="Genomic_DNA"/>
</dbReference>
<organism evidence="2 3">
    <name type="scientific">Caerostris extrusa</name>
    <name type="common">Bark spider</name>
    <name type="synonym">Caerostris bankana</name>
    <dbReference type="NCBI Taxonomy" id="172846"/>
    <lineage>
        <taxon>Eukaryota</taxon>
        <taxon>Metazoa</taxon>
        <taxon>Ecdysozoa</taxon>
        <taxon>Arthropoda</taxon>
        <taxon>Chelicerata</taxon>
        <taxon>Arachnida</taxon>
        <taxon>Araneae</taxon>
        <taxon>Araneomorphae</taxon>
        <taxon>Entelegynae</taxon>
        <taxon>Araneoidea</taxon>
        <taxon>Araneidae</taxon>
        <taxon>Caerostris</taxon>
    </lineage>
</organism>
<dbReference type="Proteomes" id="UP001054945">
    <property type="component" value="Unassembled WGS sequence"/>
</dbReference>
<protein>
    <submittedName>
        <fullName evidence="2">Uncharacterized protein</fullName>
    </submittedName>
</protein>
<sequence>MEELLTECESDQRHENDPNKSSSQDSPLHRRVGTSLLAQDIQVLLLYKASLTAVEFGRSSKMIESDGDSNELTLNVQWEFLYFLL</sequence>
<name>A0AAV4XET7_CAEEX</name>
<comment type="caution">
    <text evidence="2">The sequence shown here is derived from an EMBL/GenBank/DDBJ whole genome shotgun (WGS) entry which is preliminary data.</text>
</comment>
<reference evidence="2 3" key="1">
    <citation type="submission" date="2021-06" db="EMBL/GenBank/DDBJ databases">
        <title>Caerostris extrusa draft genome.</title>
        <authorList>
            <person name="Kono N."/>
            <person name="Arakawa K."/>
        </authorList>
    </citation>
    <scope>NUCLEOTIDE SEQUENCE [LARGE SCALE GENOMIC DNA]</scope>
</reference>
<feature type="region of interest" description="Disordered" evidence="1">
    <location>
        <begin position="1"/>
        <end position="29"/>
    </location>
</feature>
<dbReference type="AlphaFoldDB" id="A0AAV4XET7"/>